<evidence type="ECO:0000313" key="9">
    <source>
        <dbReference type="EMBL" id="RHY73892.1"/>
    </source>
</evidence>
<proteinExistence type="predicted"/>
<dbReference type="GO" id="GO:0005789">
    <property type="term" value="C:endoplasmic reticulum membrane"/>
    <property type="evidence" value="ECO:0007669"/>
    <property type="project" value="TreeGrafter"/>
</dbReference>
<keyword evidence="3" id="KW-1133">Transmembrane helix</keyword>
<evidence type="ECO:0000259" key="6">
    <source>
        <dbReference type="Pfam" id="PF05529"/>
    </source>
</evidence>
<keyword evidence="4" id="KW-0472">Membrane</keyword>
<evidence type="ECO:0000313" key="11">
    <source>
        <dbReference type="EMBL" id="RHZ29415.1"/>
    </source>
</evidence>
<accession>A0A397FBE9</accession>
<name>A0A397FBE9_APHAT</name>
<gene>
    <name evidence="11" type="ORF">DYB26_001742</name>
    <name evidence="12" type="ORF">DYB28_001792</name>
    <name evidence="9" type="ORF">DYB30_005194</name>
    <name evidence="10" type="ORF">DYB31_000956</name>
    <name evidence="7" type="ORF">DYB34_003957</name>
    <name evidence="8" type="ORF">DYB38_004695</name>
</gene>
<evidence type="ECO:0000313" key="18">
    <source>
        <dbReference type="Proteomes" id="UP000286510"/>
    </source>
</evidence>
<evidence type="ECO:0000313" key="10">
    <source>
        <dbReference type="EMBL" id="RHZ14072.1"/>
    </source>
</evidence>
<evidence type="ECO:0000313" key="13">
    <source>
        <dbReference type="Proteomes" id="UP000265716"/>
    </source>
</evidence>
<evidence type="ECO:0000313" key="8">
    <source>
        <dbReference type="EMBL" id="RHY61569.1"/>
    </source>
</evidence>
<dbReference type="Proteomes" id="UP000266196">
    <property type="component" value="Unassembled WGS sequence"/>
</dbReference>
<dbReference type="GO" id="GO:0006888">
    <property type="term" value="P:endoplasmic reticulum to Golgi vesicle-mediated transport"/>
    <property type="evidence" value="ECO:0007669"/>
    <property type="project" value="TreeGrafter"/>
</dbReference>
<evidence type="ECO:0000313" key="12">
    <source>
        <dbReference type="EMBL" id="RLN74337.1"/>
    </source>
</evidence>
<dbReference type="PANTHER" id="PTHR12701">
    <property type="entry name" value="BCR-ASSOCIATED PROTEIN, BAP"/>
    <property type="match status" value="1"/>
</dbReference>
<evidence type="ECO:0000256" key="4">
    <source>
        <dbReference type="ARBA" id="ARBA00023136"/>
    </source>
</evidence>
<dbReference type="Proteomes" id="UP000266643">
    <property type="component" value="Unassembled WGS sequence"/>
</dbReference>
<dbReference type="EMBL" id="QUTE01010366">
    <property type="protein sequence ID" value="RHZ14072.1"/>
    <property type="molecule type" value="Genomic_DNA"/>
</dbReference>
<dbReference type="Pfam" id="PF05529">
    <property type="entry name" value="Bap31"/>
    <property type="match status" value="1"/>
</dbReference>
<dbReference type="EMBL" id="QUTD01003149">
    <property type="protein sequence ID" value="RHY73892.1"/>
    <property type="molecule type" value="Genomic_DNA"/>
</dbReference>
<dbReference type="GO" id="GO:0006886">
    <property type="term" value="P:intracellular protein transport"/>
    <property type="evidence" value="ECO:0007669"/>
    <property type="project" value="InterPro"/>
</dbReference>
<reference evidence="13 14" key="2">
    <citation type="submission" date="2018-08" db="EMBL/GenBank/DDBJ databases">
        <title>Aphanomyces genome sequencing and annotation.</title>
        <authorList>
            <person name="Minardi D."/>
            <person name="Oidtmann B."/>
            <person name="Van Der Giezen M."/>
            <person name="Studholme D.J."/>
        </authorList>
    </citation>
    <scope>NUCLEOTIDE SEQUENCE [LARGE SCALE GENOMIC DNA]</scope>
    <source>
        <strain evidence="10 14">197901</strain>
        <strain evidence="9 15">D2</strain>
        <strain evidence="11 18">FDL457</strain>
        <strain evidence="8 13">SA</strain>
        <strain evidence="7 17">Si</strain>
    </source>
</reference>
<evidence type="ECO:0000256" key="2">
    <source>
        <dbReference type="ARBA" id="ARBA00022692"/>
    </source>
</evidence>
<protein>
    <recommendedName>
        <fullName evidence="6">BAP29/BAP31 transmembrane domain-containing protein</fullName>
    </recommendedName>
</protein>
<dbReference type="InterPro" id="IPR008417">
    <property type="entry name" value="BAP29/BAP31"/>
</dbReference>
<dbReference type="EMBL" id="QUTB01012387">
    <property type="protein sequence ID" value="RHY34805.1"/>
    <property type="molecule type" value="Genomic_DNA"/>
</dbReference>
<dbReference type="VEuPathDB" id="FungiDB:H257_16525"/>
<dbReference type="Proteomes" id="UP000283543">
    <property type="component" value="Unassembled WGS sequence"/>
</dbReference>
<dbReference type="GO" id="GO:0070973">
    <property type="term" value="P:protein localization to endoplasmic reticulum exit site"/>
    <property type="evidence" value="ECO:0007669"/>
    <property type="project" value="TreeGrafter"/>
</dbReference>
<comment type="subcellular location">
    <subcellularLocation>
        <location evidence="1">Membrane</location>
        <topology evidence="1">Multi-pass membrane protein</topology>
    </subcellularLocation>
</comment>
<evidence type="ECO:0000313" key="17">
    <source>
        <dbReference type="Proteomes" id="UP000283543"/>
    </source>
</evidence>
<keyword evidence="2" id="KW-0812">Transmembrane</keyword>
<feature type="coiled-coil region" evidence="5">
    <location>
        <begin position="326"/>
        <end position="360"/>
    </location>
</feature>
<dbReference type="EMBL" id="QUTF01011233">
    <property type="protein sequence ID" value="RHZ29415.1"/>
    <property type="molecule type" value="Genomic_DNA"/>
</dbReference>
<dbReference type="Proteomes" id="UP000275652">
    <property type="component" value="Unassembled WGS sequence"/>
</dbReference>
<reference evidence="12 16" key="1">
    <citation type="journal article" date="2018" name="J. Invertebr. Pathol.">
        <title>New genotyping method for the causative agent of crayfish plague (Aphanomyces astaci) based on whole genome data.</title>
        <authorList>
            <person name="Minardi D."/>
            <person name="Studholme D.J."/>
            <person name="van der Giezen M."/>
            <person name="Pretto T."/>
            <person name="Oidtmann B."/>
        </authorList>
    </citation>
    <scope>NUCLEOTIDE SEQUENCE [LARGE SCALE GENOMIC DNA]</scope>
    <source>
        <strain evidence="12 16">KB13</strain>
    </source>
</reference>
<evidence type="ECO:0000256" key="3">
    <source>
        <dbReference type="ARBA" id="ARBA00022989"/>
    </source>
</evidence>
<dbReference type="Proteomes" id="UP000286510">
    <property type="component" value="Unassembled WGS sequence"/>
</dbReference>
<organism evidence="10 14">
    <name type="scientific">Aphanomyces astaci</name>
    <name type="common">Crayfish plague agent</name>
    <dbReference type="NCBI Taxonomy" id="112090"/>
    <lineage>
        <taxon>Eukaryota</taxon>
        <taxon>Sar</taxon>
        <taxon>Stramenopiles</taxon>
        <taxon>Oomycota</taxon>
        <taxon>Saprolegniomycetes</taxon>
        <taxon>Saprolegniales</taxon>
        <taxon>Verrucalvaceae</taxon>
        <taxon>Aphanomyces</taxon>
    </lineage>
</organism>
<evidence type="ECO:0000256" key="5">
    <source>
        <dbReference type="SAM" id="Coils"/>
    </source>
</evidence>
<evidence type="ECO:0000313" key="14">
    <source>
        <dbReference type="Proteomes" id="UP000266196"/>
    </source>
</evidence>
<dbReference type="InterPro" id="IPR040463">
    <property type="entry name" value="BAP29/BAP31_N"/>
</dbReference>
<keyword evidence="5" id="KW-0175">Coiled coil</keyword>
<dbReference type="EMBL" id="QUTC01004907">
    <property type="protein sequence ID" value="RHY61569.1"/>
    <property type="molecule type" value="Genomic_DNA"/>
</dbReference>
<dbReference type="Proteomes" id="UP000265716">
    <property type="component" value="Unassembled WGS sequence"/>
</dbReference>
<evidence type="ECO:0000256" key="1">
    <source>
        <dbReference type="ARBA" id="ARBA00004141"/>
    </source>
</evidence>
<dbReference type="AlphaFoldDB" id="A0A397FBE9"/>
<evidence type="ECO:0000313" key="15">
    <source>
        <dbReference type="Proteomes" id="UP000266643"/>
    </source>
</evidence>
<comment type="caution">
    <text evidence="10">The sequence shown here is derived from an EMBL/GenBank/DDBJ whole genome shotgun (WGS) entry which is preliminary data.</text>
</comment>
<evidence type="ECO:0000313" key="7">
    <source>
        <dbReference type="EMBL" id="RHY34805.1"/>
    </source>
</evidence>
<feature type="domain" description="BAP29/BAP31 transmembrane" evidence="6">
    <location>
        <begin position="179"/>
        <end position="231"/>
    </location>
</feature>
<evidence type="ECO:0000313" key="16">
    <source>
        <dbReference type="Proteomes" id="UP000275652"/>
    </source>
</evidence>
<dbReference type="EMBL" id="QUTI01065886">
    <property type="protein sequence ID" value="RLN74337.1"/>
    <property type="molecule type" value="Genomic_DNA"/>
</dbReference>
<dbReference type="PANTHER" id="PTHR12701:SF20">
    <property type="entry name" value="ENDOPLASMIC RETICULUM TRANSMEMBRANE PROTEIN"/>
    <property type="match status" value="1"/>
</dbReference>
<sequence length="376" mass="41772">MDTPADLRLIRVLNHPTGAKRAVYNDGLDHGTPRFVTTERGPGYLPLTNQTISTPLGYIPQVNSTYAYWDNSYGMQNEVQLSISESTCAAKTVGYPLDHWPQLAEHKHKLSRIALQRCDTSACAVKTMGALAEQSTDSTANTRTILRNQATAQFRGVDHRQQEPPCVDLPPNLQTTYNHHMSDEAVSDGFRIRLLAAQRDMYISGICLFLNLLLQMLYSSMVVNIKLEKSLGAMEKQAKGASSSYTNLLEEHEILQKQLKKLVGLDGTTDLTSLEKLLKENAAYETEVASLKKSVAASDAAIAQVKKQADSQSAAYMKLLDETTAKSDQAQEIKDLHAQVVDLKQTVNDLTKDRDSLKTQIQDYDFMFAEAKKKAE</sequence>